<keyword evidence="5" id="KW-1185">Reference proteome</keyword>
<evidence type="ECO:0000313" key="5">
    <source>
        <dbReference type="Proteomes" id="UP000756530"/>
    </source>
</evidence>
<dbReference type="PANTHER" id="PTHR35893">
    <property type="entry name" value="INNER MEMBRANE PROTEIN-RELATED"/>
    <property type="match status" value="1"/>
</dbReference>
<proteinExistence type="predicted"/>
<reference evidence="4 5" key="1">
    <citation type="submission" date="2021-05" db="EMBL/GenBank/DDBJ databases">
        <title>Culturable bacteria isolated from Daya Bay.</title>
        <authorList>
            <person name="Zheng W."/>
            <person name="Yu S."/>
            <person name="Huang Y."/>
        </authorList>
    </citation>
    <scope>NUCLEOTIDE SEQUENCE [LARGE SCALE GENOMIC DNA]</scope>
    <source>
        <strain evidence="4 5">DP4N28-5</strain>
    </source>
</reference>
<dbReference type="PANTHER" id="PTHR35893:SF3">
    <property type="entry name" value="INNER MEMBRANE PROTEIN"/>
    <property type="match status" value="1"/>
</dbReference>
<dbReference type="Proteomes" id="UP000756530">
    <property type="component" value="Unassembled WGS sequence"/>
</dbReference>
<keyword evidence="2" id="KW-1133">Transmembrane helix</keyword>
<sequence>MATAAQKSTSNGSSTSAATEKSMKDLETELAVLRSDISEITSTIRDLGRSGVSDLNNRARATASELKARGAAQARRAGDNAAAAYSSAEDTVRQNPAASVGIAAGVGFVVGLFLARRH</sequence>
<evidence type="ECO:0000256" key="2">
    <source>
        <dbReference type="SAM" id="Phobius"/>
    </source>
</evidence>
<gene>
    <name evidence="4" type="ORF">KJP28_15520</name>
</gene>
<dbReference type="InterPro" id="IPR043605">
    <property type="entry name" value="DUF883_C"/>
</dbReference>
<name>A0ABS6T522_9RHOB</name>
<organism evidence="4 5">
    <name type="scientific">Maritimibacter dapengensis</name>
    <dbReference type="NCBI Taxonomy" id="2836868"/>
    <lineage>
        <taxon>Bacteria</taxon>
        <taxon>Pseudomonadati</taxon>
        <taxon>Pseudomonadota</taxon>
        <taxon>Alphaproteobacteria</taxon>
        <taxon>Rhodobacterales</taxon>
        <taxon>Roseobacteraceae</taxon>
        <taxon>Maritimibacter</taxon>
    </lineage>
</organism>
<feature type="domain" description="DUF883" evidence="3">
    <location>
        <begin position="88"/>
        <end position="117"/>
    </location>
</feature>
<accession>A0ABS6T522</accession>
<feature type="region of interest" description="Disordered" evidence="1">
    <location>
        <begin position="1"/>
        <end position="22"/>
    </location>
</feature>
<comment type="caution">
    <text evidence="4">The sequence shown here is derived from an EMBL/GenBank/DDBJ whole genome shotgun (WGS) entry which is preliminary data.</text>
</comment>
<protein>
    <submittedName>
        <fullName evidence="4">DUF883 family protein</fullName>
    </submittedName>
</protein>
<feature type="transmembrane region" description="Helical" evidence="2">
    <location>
        <begin position="97"/>
        <end position="115"/>
    </location>
</feature>
<keyword evidence="2" id="KW-0812">Transmembrane</keyword>
<dbReference type="InterPro" id="IPR010279">
    <property type="entry name" value="YqjD/ElaB"/>
</dbReference>
<dbReference type="EMBL" id="JAHUZE010000004">
    <property type="protein sequence ID" value="MBV7380334.1"/>
    <property type="molecule type" value="Genomic_DNA"/>
</dbReference>
<keyword evidence="2" id="KW-0472">Membrane</keyword>
<feature type="compositionally biased region" description="Low complexity" evidence="1">
    <location>
        <begin position="1"/>
        <end position="19"/>
    </location>
</feature>
<evidence type="ECO:0000313" key="4">
    <source>
        <dbReference type="EMBL" id="MBV7380334.1"/>
    </source>
</evidence>
<dbReference type="Pfam" id="PF19029">
    <property type="entry name" value="DUF883_C"/>
    <property type="match status" value="1"/>
</dbReference>
<evidence type="ECO:0000256" key="1">
    <source>
        <dbReference type="SAM" id="MobiDB-lite"/>
    </source>
</evidence>
<dbReference type="RefSeq" id="WP_218393546.1">
    <property type="nucleotide sequence ID" value="NZ_JAHUZE010000004.1"/>
</dbReference>
<evidence type="ECO:0000259" key="3">
    <source>
        <dbReference type="Pfam" id="PF19029"/>
    </source>
</evidence>